<dbReference type="PROSITE" id="PS50174">
    <property type="entry name" value="G_PATCH"/>
    <property type="match status" value="1"/>
</dbReference>
<proteinExistence type="predicted"/>
<dbReference type="InterPro" id="IPR025816">
    <property type="entry name" value="RrmJ-type_MeTrfase"/>
</dbReference>
<dbReference type="GO" id="GO:0005737">
    <property type="term" value="C:cytoplasm"/>
    <property type="evidence" value="ECO:0007669"/>
    <property type="project" value="TreeGrafter"/>
</dbReference>
<evidence type="ECO:0000256" key="2">
    <source>
        <dbReference type="SAM" id="MobiDB-lite"/>
    </source>
</evidence>
<dbReference type="InterPro" id="IPR002877">
    <property type="entry name" value="RNA_MeTrfase_FtsJ_dom"/>
</dbReference>
<protein>
    <recommendedName>
        <fullName evidence="1">Cap-specific mRNA (nucleoside-2'-O-)-methyltransferase 1</fullName>
        <ecNumber evidence="1">2.1.1.57</ecNumber>
    </recommendedName>
    <alternativeName>
        <fullName evidence="1">Cap1 2'O-ribose methyltransferase 1</fullName>
    </alternativeName>
</protein>
<dbReference type="GO" id="GO:0032259">
    <property type="term" value="P:methylation"/>
    <property type="evidence" value="ECO:0007669"/>
    <property type="project" value="UniProtKB-KW"/>
</dbReference>
<keyword evidence="1" id="KW-0506">mRNA capping</keyword>
<dbReference type="FunCoup" id="A0A6P9AB33">
    <property type="interactions" value="2526"/>
</dbReference>
<dbReference type="GO" id="GO:0003676">
    <property type="term" value="F:nucleic acid binding"/>
    <property type="evidence" value="ECO:0007669"/>
    <property type="project" value="UniProtKB-UniRule"/>
</dbReference>
<dbReference type="Gene3D" id="3.40.50.12760">
    <property type="match status" value="1"/>
</dbReference>
<evidence type="ECO:0000313" key="5">
    <source>
        <dbReference type="Proteomes" id="UP000515158"/>
    </source>
</evidence>
<comment type="catalytic activity">
    <reaction evidence="1">
        <text>a 5'-end (N(7)-methyl 5'-triphosphoguanosine)-ribonucleoside in mRNA + S-adenosyl-L-methionine = a 5'-end (N(7)-methyl 5'-triphosphoguanosine)-(2'-O-methyl-ribonucleoside) in mRNA + S-adenosyl-L-homocysteine + H(+)</text>
        <dbReference type="Rhea" id="RHEA:67020"/>
        <dbReference type="Rhea" id="RHEA-COMP:17167"/>
        <dbReference type="Rhea" id="RHEA-COMP:17168"/>
        <dbReference type="ChEBI" id="CHEBI:15378"/>
        <dbReference type="ChEBI" id="CHEBI:57856"/>
        <dbReference type="ChEBI" id="CHEBI:59789"/>
        <dbReference type="ChEBI" id="CHEBI:156461"/>
        <dbReference type="ChEBI" id="CHEBI:167609"/>
        <dbReference type="EC" id="2.1.1.57"/>
    </reaction>
</comment>
<dbReference type="SUPFAM" id="SSF53335">
    <property type="entry name" value="S-adenosyl-L-methionine-dependent methyltransferases"/>
    <property type="match status" value="1"/>
</dbReference>
<feature type="domain" description="RrmJ-type SAM-dependent 2'-O-MTase" evidence="4">
    <location>
        <begin position="257"/>
        <end position="476"/>
    </location>
</feature>
<dbReference type="GO" id="GO:0006370">
    <property type="term" value="P:7-methylguanosine mRNA capping"/>
    <property type="evidence" value="ECO:0007669"/>
    <property type="project" value="UniProtKB-UniRule"/>
</dbReference>
<dbReference type="PROSITE" id="PS51613">
    <property type="entry name" value="SAM_MT_RRMJ"/>
    <property type="match status" value="1"/>
</dbReference>
<dbReference type="Proteomes" id="UP000515158">
    <property type="component" value="Unplaced"/>
</dbReference>
<comment type="subcellular location">
    <subcellularLocation>
        <location evidence="1">Nucleus</location>
    </subcellularLocation>
</comment>
<dbReference type="EC" id="2.1.1.57" evidence="1"/>
<organism evidence="6">
    <name type="scientific">Thrips palmi</name>
    <name type="common">Melon thrips</name>
    <dbReference type="NCBI Taxonomy" id="161013"/>
    <lineage>
        <taxon>Eukaryota</taxon>
        <taxon>Metazoa</taxon>
        <taxon>Ecdysozoa</taxon>
        <taxon>Arthropoda</taxon>
        <taxon>Hexapoda</taxon>
        <taxon>Insecta</taxon>
        <taxon>Pterygota</taxon>
        <taxon>Neoptera</taxon>
        <taxon>Paraneoptera</taxon>
        <taxon>Thysanoptera</taxon>
        <taxon>Terebrantia</taxon>
        <taxon>Thripoidea</taxon>
        <taxon>Thripidae</taxon>
        <taxon>Thrips</taxon>
    </lineage>
</organism>
<dbReference type="InParanoid" id="A0A6P9AB33"/>
<evidence type="ECO:0000259" key="3">
    <source>
        <dbReference type="PROSITE" id="PS50174"/>
    </source>
</evidence>
<dbReference type="OrthoDB" id="10251234at2759"/>
<dbReference type="SMART" id="SM00443">
    <property type="entry name" value="G_patch"/>
    <property type="match status" value="1"/>
</dbReference>
<dbReference type="InterPro" id="IPR050851">
    <property type="entry name" value="mRNA_Cap_2O-Ribose_MeTrfase"/>
</dbReference>
<dbReference type="KEGG" id="tpal:117653623"/>
<dbReference type="PANTHER" id="PTHR16121:SF0">
    <property type="entry name" value="CAP-SPECIFIC MRNA (NUCLEOSIDE-2'-O-)-METHYLTRANSFERASE 1"/>
    <property type="match status" value="1"/>
</dbReference>
<dbReference type="InterPro" id="IPR000467">
    <property type="entry name" value="G_patch_dom"/>
</dbReference>
<feature type="domain" description="G-patch" evidence="3">
    <location>
        <begin position="115"/>
        <end position="161"/>
    </location>
</feature>
<dbReference type="Pfam" id="PF01585">
    <property type="entry name" value="G-patch"/>
    <property type="match status" value="1"/>
</dbReference>
<name>A0A6P9AB33_THRPL</name>
<dbReference type="InterPro" id="IPR029063">
    <property type="entry name" value="SAM-dependent_MTases_sf"/>
</dbReference>
<evidence type="ECO:0000259" key="4">
    <source>
        <dbReference type="PROSITE" id="PS51613"/>
    </source>
</evidence>
<keyword evidence="1" id="KW-0489">Methyltransferase</keyword>
<keyword evidence="5" id="KW-1185">Reference proteome</keyword>
<dbReference type="GO" id="GO:0004483">
    <property type="term" value="F:methyltransferase cap1 activity"/>
    <property type="evidence" value="ECO:0007669"/>
    <property type="project" value="UniProtKB-UniRule"/>
</dbReference>
<dbReference type="AlphaFoldDB" id="A0A6P9AB33"/>
<dbReference type="RefSeq" id="XP_034255313.1">
    <property type="nucleotide sequence ID" value="XM_034399422.1"/>
</dbReference>
<evidence type="ECO:0000256" key="1">
    <source>
        <dbReference type="RuleBase" id="RU368012"/>
    </source>
</evidence>
<keyword evidence="1" id="KW-0949">S-adenosyl-L-methionine</keyword>
<feature type="compositionally biased region" description="Low complexity" evidence="2">
    <location>
        <begin position="13"/>
        <end position="29"/>
    </location>
</feature>
<keyword evidence="1" id="KW-0539">Nucleus</keyword>
<dbReference type="FunFam" id="3.40.50.12760:FF:000004">
    <property type="entry name" value="FtsJ-like methyltransferase"/>
    <property type="match status" value="1"/>
</dbReference>
<dbReference type="CTD" id="23070"/>
<reference evidence="6" key="1">
    <citation type="submission" date="2025-08" db="UniProtKB">
        <authorList>
            <consortium name="RefSeq"/>
        </authorList>
    </citation>
    <scope>IDENTIFICATION</scope>
    <source>
        <tissue evidence="6">Total insect</tissue>
    </source>
</reference>
<dbReference type="GO" id="GO:0005634">
    <property type="term" value="C:nucleus"/>
    <property type="evidence" value="ECO:0007669"/>
    <property type="project" value="UniProtKB-SubCell"/>
</dbReference>
<feature type="region of interest" description="Disordered" evidence="2">
    <location>
        <begin position="1"/>
        <end position="113"/>
    </location>
</feature>
<dbReference type="GO" id="GO:0016556">
    <property type="term" value="P:mRNA modification"/>
    <property type="evidence" value="ECO:0007669"/>
    <property type="project" value="UniProtKB-UniRule"/>
</dbReference>
<evidence type="ECO:0000313" key="6">
    <source>
        <dbReference type="RefSeq" id="XP_034255313.1"/>
    </source>
</evidence>
<keyword evidence="1" id="KW-0507">mRNA processing</keyword>
<dbReference type="Pfam" id="PF01728">
    <property type="entry name" value="FtsJ"/>
    <property type="match status" value="1"/>
</dbReference>
<gene>
    <name evidence="6" type="primary">LOC117653623</name>
</gene>
<sequence>MDLNLPGPEPQDDSSSSESDSESMSSTSKSDIRMSVDSESDAGFRQKRTRSRSRSLSGDTSPPKRLRHSMSSMESATGDDTTDDPDHTDQQSSDAEDAAPSMSSLVKPRQEMGYTDTKAAKMMAKMGYKAGHGLGKDAQGRVEPIEVSKQRGRRGLGLNMQGLEPARLEWASDKEEIIIEETPEWLENWHLEPFEVSEDFIVEGRKKLIIDDEADFCSKRILQDIMKNKTTFDELDGQELRRAVTRSNPFETIHGGIFLNRAAMKMANMDRAFDFMFTKPKDQGGHDMVDGNSLLYFADVCAGPGGFSEYVLWRHKWKAKGFGFTLRNENDFKLENFYAGPCESFEPHYGVKTGDDDGDGDVFNSKNQDEFRKFVLEGTDGLGVHFMMADGGFSVEGQENIQEILSKQLYLCQFLMALLIVRTGGHFVCKVFDLFTPFSVGLVYLMYRSFSHISIHKPNTSRPANSERYLICKWKRADCDHIRDYMYDLNKRLNQYGGTAAASPKDIVSIVPLDIMKEDKAFFEYVVNSNNKIGRKQIIALVKVITYCRDTSLEELRQGDLRKKCLDYWGVPADARKAPPKMSAEEAFAGILNTPEKGAEVIPPEVIFSSREIELSLINLPEVFDSIYNWHCAVLGNSQKSDNNLTFFLGTGRRNVFYLKNGRWFKLSGNVKLELSAGTLLLGEIVKEIKGERQRQVWIYALHIVDAICLGGNDIRHLHITERAKQCKLFAKAMNKPNRTDVAPIYVKELFELENIFDIYERLKSRIMKNNKKQEIFQLNRDDACFVPEGLIFFNGTQSPWSRHMSKTHKHKYYFHRSTRESKFDHERPPKACKPFGKCYAERAVSWWNIGITSITINDIMDYVSQRSDSAASNQYKYQQT</sequence>
<keyword evidence="1" id="KW-0808">Transferase</keyword>
<comment type="function">
    <text evidence="1">S-adenosyl-L-methionine-dependent methyltransferase that mediates RNA cap1 2'-O-ribose methylation to the 5'-cap structure of RNAs. Methylates the ribose of the first nucleotide of a m(7)GpppG-capped mRNA to produce m(7)GpppNmp (cap1).</text>
</comment>
<dbReference type="Gene3D" id="3.30.470.30">
    <property type="entry name" value="DNA ligase/mRNA capping enzyme"/>
    <property type="match status" value="1"/>
</dbReference>
<dbReference type="GeneID" id="117653623"/>
<accession>A0A6P9AB33</accession>
<dbReference type="PANTHER" id="PTHR16121">
    <property type="entry name" value="CAP-SPECIFIC MRNA (NUCLEOSIDE-2'-O-)-METHYLTRANSFERASE 1-RELATED"/>
    <property type="match status" value="1"/>
</dbReference>